<accession>A0A4U0H3I8</accession>
<dbReference type="InterPro" id="IPR004360">
    <property type="entry name" value="Glyas_Fos-R_dOase_dom"/>
</dbReference>
<dbReference type="EMBL" id="SUKA01000003">
    <property type="protein sequence ID" value="TJY66096.1"/>
    <property type="molecule type" value="Genomic_DNA"/>
</dbReference>
<evidence type="ECO:0000259" key="1">
    <source>
        <dbReference type="PROSITE" id="PS51819"/>
    </source>
</evidence>
<evidence type="ECO:0000313" key="3">
    <source>
        <dbReference type="Proteomes" id="UP000309872"/>
    </source>
</evidence>
<dbReference type="Gene3D" id="3.10.180.10">
    <property type="entry name" value="2,3-Dihydroxybiphenyl 1,2-Dioxygenase, domain 1"/>
    <property type="match status" value="1"/>
</dbReference>
<evidence type="ECO:0000313" key="2">
    <source>
        <dbReference type="EMBL" id="TJY66096.1"/>
    </source>
</evidence>
<dbReference type="OrthoDB" id="2703022at2"/>
<gene>
    <name evidence="2" type="ORF">FAZ19_12955</name>
</gene>
<dbReference type="Pfam" id="PF00903">
    <property type="entry name" value="Glyoxalase"/>
    <property type="match status" value="1"/>
</dbReference>
<proteinExistence type="predicted"/>
<name>A0A4U0H3I8_9SPHI</name>
<dbReference type="InterPro" id="IPR029068">
    <property type="entry name" value="Glyas_Bleomycin-R_OHBP_Dase"/>
</dbReference>
<dbReference type="SUPFAM" id="SSF54593">
    <property type="entry name" value="Glyoxalase/Bleomycin resistance protein/Dihydroxybiphenyl dioxygenase"/>
    <property type="match status" value="1"/>
</dbReference>
<dbReference type="PROSITE" id="PS51819">
    <property type="entry name" value="VOC"/>
    <property type="match status" value="1"/>
</dbReference>
<sequence length="219" mass="24998">MKLDSIEILTNDLNATKDFYEKILELPIVENKSNFLCIKIGSTILKFVENLEKSDSIYHLAFNIPENKLNEVIKWCANRIELIKKEDDILIAEFETWNANAVYFYDNNGNLLEFIARHDLKNTTTGAFNSEQILNISEIGVVKENPQEFGLQLIEDYGLSLFDKNQNSEMFTAIGDDNGLLIIVKAKRNWYPTEIPAKSKWTKIGLTNKGQGATIEITD</sequence>
<comment type="caution">
    <text evidence="2">The sequence shown here is derived from an EMBL/GenBank/DDBJ whole genome shotgun (WGS) entry which is preliminary data.</text>
</comment>
<reference evidence="2 3" key="1">
    <citation type="submission" date="2019-04" db="EMBL/GenBank/DDBJ databases">
        <title>Sphingobacterium olei sp. nov., isolated from oil-contaminated soil.</title>
        <authorList>
            <person name="Liu B."/>
        </authorList>
    </citation>
    <scope>NUCLEOTIDE SEQUENCE [LARGE SCALE GENOMIC DNA]</scope>
    <source>
        <strain evidence="2 3">Y3L14</strain>
    </source>
</reference>
<dbReference type="Proteomes" id="UP000309872">
    <property type="component" value="Unassembled WGS sequence"/>
</dbReference>
<dbReference type="AlphaFoldDB" id="A0A4U0H3I8"/>
<dbReference type="InterPro" id="IPR037523">
    <property type="entry name" value="VOC_core"/>
</dbReference>
<organism evidence="2 3">
    <name type="scientific">Sphingobacterium alkalisoli</name>
    <dbReference type="NCBI Taxonomy" id="1874115"/>
    <lineage>
        <taxon>Bacteria</taxon>
        <taxon>Pseudomonadati</taxon>
        <taxon>Bacteroidota</taxon>
        <taxon>Sphingobacteriia</taxon>
        <taxon>Sphingobacteriales</taxon>
        <taxon>Sphingobacteriaceae</taxon>
        <taxon>Sphingobacterium</taxon>
    </lineage>
</organism>
<feature type="domain" description="VOC" evidence="1">
    <location>
        <begin position="2"/>
        <end position="117"/>
    </location>
</feature>
<keyword evidence="3" id="KW-1185">Reference proteome</keyword>
<protein>
    <submittedName>
        <fullName evidence="2">Glyoxalase</fullName>
    </submittedName>
</protein>